<comment type="cofactor">
    <cofactor evidence="2">
        <name>L-ascorbate</name>
        <dbReference type="ChEBI" id="CHEBI:38290"/>
    </cofactor>
</comment>
<dbReference type="KEGG" id="bman:114247484"/>
<dbReference type="Gene3D" id="3.60.130.10">
    <property type="entry name" value="Clavaminate synthase-like"/>
    <property type="match status" value="1"/>
</dbReference>
<evidence type="ECO:0000313" key="13">
    <source>
        <dbReference type="RefSeq" id="XP_028036272.1"/>
    </source>
</evidence>
<keyword evidence="8" id="KW-0560">Oxidoreductase</keyword>
<accession>A0A6J2K5K2</accession>
<evidence type="ECO:0000256" key="6">
    <source>
        <dbReference type="ARBA" id="ARBA00022873"/>
    </source>
</evidence>
<dbReference type="PANTHER" id="PTHR10696:SF33">
    <property type="entry name" value="GAMMA-BUTYROBETAINE DIOXYGENASE"/>
    <property type="match status" value="1"/>
</dbReference>
<dbReference type="InterPro" id="IPR010376">
    <property type="entry name" value="GBBH-like_N"/>
</dbReference>
<dbReference type="FunFam" id="3.60.130.10:FF:000001">
    <property type="entry name" value="Trimethyllysine dioxygenase, mitochondrial"/>
    <property type="match status" value="1"/>
</dbReference>
<comment type="cofactor">
    <cofactor evidence="1">
        <name>Fe(2+)</name>
        <dbReference type="ChEBI" id="CHEBI:29033"/>
    </cofactor>
</comment>
<dbReference type="CDD" id="cd00250">
    <property type="entry name" value="CAS_like"/>
    <property type="match status" value="1"/>
</dbReference>
<dbReference type="Proteomes" id="UP000504629">
    <property type="component" value="Unplaced"/>
</dbReference>
<keyword evidence="12" id="KW-1185">Reference proteome</keyword>
<dbReference type="GO" id="GO:0046872">
    <property type="term" value="F:metal ion binding"/>
    <property type="evidence" value="ECO:0007669"/>
    <property type="project" value="UniProtKB-KW"/>
</dbReference>
<evidence type="ECO:0000259" key="10">
    <source>
        <dbReference type="Pfam" id="PF02668"/>
    </source>
</evidence>
<feature type="domain" description="TauD/TfdA-like" evidence="10">
    <location>
        <begin position="147"/>
        <end position="389"/>
    </location>
</feature>
<keyword evidence="7 13" id="KW-0223">Dioxygenase</keyword>
<evidence type="ECO:0000256" key="3">
    <source>
        <dbReference type="ARBA" id="ARBA00005022"/>
    </source>
</evidence>
<dbReference type="AlphaFoldDB" id="A0A6J2K5K2"/>
<evidence type="ECO:0000256" key="8">
    <source>
        <dbReference type="ARBA" id="ARBA00023002"/>
    </source>
</evidence>
<keyword evidence="5" id="KW-0479">Metal-binding</keyword>
<dbReference type="InterPro" id="IPR038492">
    <property type="entry name" value="GBBH-like_N_sf"/>
</dbReference>
<evidence type="ECO:0000256" key="7">
    <source>
        <dbReference type="ARBA" id="ARBA00022964"/>
    </source>
</evidence>
<keyword evidence="6" id="KW-0124">Carnitine biosynthesis</keyword>
<feature type="domain" description="Gamma-butyrobetaine hydroxylase-like N-terminal" evidence="11">
    <location>
        <begin position="38"/>
        <end position="111"/>
    </location>
</feature>
<dbReference type="FunFam" id="3.30.2020.30:FF:000002">
    <property type="entry name" value="Putative gamma-butyrobetaine dioxygenase"/>
    <property type="match status" value="1"/>
</dbReference>
<evidence type="ECO:0000256" key="1">
    <source>
        <dbReference type="ARBA" id="ARBA00001954"/>
    </source>
</evidence>
<evidence type="ECO:0000256" key="2">
    <source>
        <dbReference type="ARBA" id="ARBA00001961"/>
    </source>
</evidence>
<dbReference type="GO" id="GO:0005739">
    <property type="term" value="C:mitochondrion"/>
    <property type="evidence" value="ECO:0007669"/>
    <property type="project" value="TreeGrafter"/>
</dbReference>
<organism evidence="12 13">
    <name type="scientific">Bombyx mandarina</name>
    <name type="common">Wild silk moth</name>
    <name type="synonym">Wild silkworm</name>
    <dbReference type="NCBI Taxonomy" id="7092"/>
    <lineage>
        <taxon>Eukaryota</taxon>
        <taxon>Metazoa</taxon>
        <taxon>Ecdysozoa</taxon>
        <taxon>Arthropoda</taxon>
        <taxon>Hexapoda</taxon>
        <taxon>Insecta</taxon>
        <taxon>Pterygota</taxon>
        <taxon>Neoptera</taxon>
        <taxon>Endopterygota</taxon>
        <taxon>Lepidoptera</taxon>
        <taxon>Glossata</taxon>
        <taxon>Ditrysia</taxon>
        <taxon>Bombycoidea</taxon>
        <taxon>Bombycidae</taxon>
        <taxon>Bombycinae</taxon>
        <taxon>Bombyx</taxon>
    </lineage>
</organism>
<dbReference type="Pfam" id="PF02668">
    <property type="entry name" value="TauD"/>
    <property type="match status" value="1"/>
</dbReference>
<gene>
    <name evidence="13" type="primary">LOC114247484</name>
</gene>
<evidence type="ECO:0000259" key="11">
    <source>
        <dbReference type="Pfam" id="PF06155"/>
    </source>
</evidence>
<dbReference type="InterPro" id="IPR042098">
    <property type="entry name" value="TauD-like_sf"/>
</dbReference>
<name>A0A6J2K5K2_BOMMA</name>
<protein>
    <submittedName>
        <fullName evidence="13">Gamma-butyrobetaine dioxygenase</fullName>
    </submittedName>
</protein>
<proteinExistence type="inferred from homology"/>
<comment type="similarity">
    <text evidence="4">Belongs to the gamma-BBH/TMLD family.</text>
</comment>
<dbReference type="Pfam" id="PF06155">
    <property type="entry name" value="GBBH-like_N"/>
    <property type="match status" value="1"/>
</dbReference>
<dbReference type="InterPro" id="IPR003819">
    <property type="entry name" value="TauD/TfdA-like"/>
</dbReference>
<sequence>MFALKRFQSCRFKFIPKIIATQIHSHSALLKYTNEDHLKLNIKGNDLKFPFVWLRDNCQCDQCFHRTAKSRILDWTKFDINIKPANVAQGENSLQVTWSDEHKSSYEFDWLKFRSFTPENQKTYKDTIFRPKRITWHGDDFENIFSKHDYNDIVKSDEALYNWLHQLSIYGVALIQNTPASETAVDKIVDKIGFTKRTHYGIKFIVQHVANTSNVAYLSSNLQMHTDLPYYEYCPGVNLLHCLVQTASRGGENLLVDCHYVANYMKENHPDEYKILTDTEVEWNDIGEEDGNEFYKLNRSPVISLDKHGEITKINFSVAQRSSNLPAPYESVIPWYKSYALFHNLGRKFAAKYKTQDGDILVFDNRRLLHSRSAYEDNSNNVRKLIGAYVDWDEIYSRLRCLTVKLKYVDGIFQSNHRG</sequence>
<keyword evidence="9" id="KW-0408">Iron</keyword>
<comment type="pathway">
    <text evidence="3">Amine and polyamine biosynthesis; carnitine biosynthesis.</text>
</comment>
<dbReference type="OrthoDB" id="406634at2759"/>
<evidence type="ECO:0000256" key="9">
    <source>
        <dbReference type="ARBA" id="ARBA00023004"/>
    </source>
</evidence>
<dbReference type="RefSeq" id="XP_028036272.1">
    <property type="nucleotide sequence ID" value="XM_028180471.1"/>
</dbReference>
<dbReference type="SUPFAM" id="SSF51197">
    <property type="entry name" value="Clavaminate synthase-like"/>
    <property type="match status" value="1"/>
</dbReference>
<dbReference type="PANTHER" id="PTHR10696">
    <property type="entry name" value="GAMMA-BUTYROBETAINE HYDROXYLASE-RELATED"/>
    <property type="match status" value="1"/>
</dbReference>
<dbReference type="UniPathway" id="UPA00118"/>
<dbReference type="InterPro" id="IPR050411">
    <property type="entry name" value="AlphaKG_dependent_hydroxylases"/>
</dbReference>
<dbReference type="GO" id="GO:0016706">
    <property type="term" value="F:2-oxoglutarate-dependent dioxygenase activity"/>
    <property type="evidence" value="ECO:0007669"/>
    <property type="project" value="UniProtKB-ARBA"/>
</dbReference>
<dbReference type="Gene3D" id="3.30.2020.30">
    <property type="match status" value="1"/>
</dbReference>
<reference evidence="13" key="1">
    <citation type="submission" date="2025-08" db="UniProtKB">
        <authorList>
            <consortium name="RefSeq"/>
        </authorList>
    </citation>
    <scope>IDENTIFICATION</scope>
    <source>
        <tissue evidence="13">Silk gland</tissue>
    </source>
</reference>
<evidence type="ECO:0000313" key="12">
    <source>
        <dbReference type="Proteomes" id="UP000504629"/>
    </source>
</evidence>
<evidence type="ECO:0000256" key="5">
    <source>
        <dbReference type="ARBA" id="ARBA00022723"/>
    </source>
</evidence>
<dbReference type="GO" id="GO:0045329">
    <property type="term" value="P:carnitine biosynthetic process"/>
    <property type="evidence" value="ECO:0007669"/>
    <property type="project" value="UniProtKB-UniPathway"/>
</dbReference>
<evidence type="ECO:0000256" key="4">
    <source>
        <dbReference type="ARBA" id="ARBA00008654"/>
    </source>
</evidence>
<dbReference type="GeneID" id="114247484"/>